<dbReference type="EMBL" id="GBRH01251866">
    <property type="protein sequence ID" value="JAD46029.1"/>
    <property type="molecule type" value="Transcribed_RNA"/>
</dbReference>
<reference evidence="2" key="2">
    <citation type="journal article" date="2015" name="Data Brief">
        <title>Shoot transcriptome of the giant reed, Arundo donax.</title>
        <authorList>
            <person name="Barrero R.A."/>
            <person name="Guerrero F.D."/>
            <person name="Moolhuijzen P."/>
            <person name="Goolsby J.A."/>
            <person name="Tidwell J."/>
            <person name="Bellgard S.E."/>
            <person name="Bellgard M.I."/>
        </authorList>
    </citation>
    <scope>NUCLEOTIDE SEQUENCE</scope>
    <source>
        <tissue evidence="2">Shoot tissue taken approximately 20 cm above the soil surface</tissue>
    </source>
</reference>
<evidence type="ECO:0000313" key="2">
    <source>
        <dbReference type="EMBL" id="JAD46029.1"/>
    </source>
</evidence>
<name>A0A0A9A318_ARUDO</name>
<accession>A0A0A9A318</accession>
<keyword evidence="1" id="KW-0472">Membrane</keyword>
<sequence length="50" mass="5531">MKESSLVLISEAMKLQPTRQDSILLAAVCFSHCTFFSLGLYSSDLFFPSA</sequence>
<dbReference type="AlphaFoldDB" id="A0A0A9A318"/>
<proteinExistence type="predicted"/>
<protein>
    <submittedName>
        <fullName evidence="2">Uncharacterized protein</fullName>
    </submittedName>
</protein>
<evidence type="ECO:0000256" key="1">
    <source>
        <dbReference type="SAM" id="Phobius"/>
    </source>
</evidence>
<feature type="transmembrane region" description="Helical" evidence="1">
    <location>
        <begin position="23"/>
        <end position="41"/>
    </location>
</feature>
<keyword evidence="1" id="KW-0812">Transmembrane</keyword>
<reference evidence="2" key="1">
    <citation type="submission" date="2014-09" db="EMBL/GenBank/DDBJ databases">
        <authorList>
            <person name="Magalhaes I.L.F."/>
            <person name="Oliveira U."/>
            <person name="Santos F.R."/>
            <person name="Vidigal T.H.D.A."/>
            <person name="Brescovit A.D."/>
            <person name="Santos A.J."/>
        </authorList>
    </citation>
    <scope>NUCLEOTIDE SEQUENCE</scope>
    <source>
        <tissue evidence="2">Shoot tissue taken approximately 20 cm above the soil surface</tissue>
    </source>
</reference>
<keyword evidence="1" id="KW-1133">Transmembrane helix</keyword>
<organism evidence="2">
    <name type="scientific">Arundo donax</name>
    <name type="common">Giant reed</name>
    <name type="synonym">Donax arundinaceus</name>
    <dbReference type="NCBI Taxonomy" id="35708"/>
    <lineage>
        <taxon>Eukaryota</taxon>
        <taxon>Viridiplantae</taxon>
        <taxon>Streptophyta</taxon>
        <taxon>Embryophyta</taxon>
        <taxon>Tracheophyta</taxon>
        <taxon>Spermatophyta</taxon>
        <taxon>Magnoliopsida</taxon>
        <taxon>Liliopsida</taxon>
        <taxon>Poales</taxon>
        <taxon>Poaceae</taxon>
        <taxon>PACMAD clade</taxon>
        <taxon>Arundinoideae</taxon>
        <taxon>Arundineae</taxon>
        <taxon>Arundo</taxon>
    </lineage>
</organism>